<sequence length="241" mass="24575">MTRSTRTATRRLHPAWAGSAVFALTALIVGCAAAGTTGDSEAGSATSGAPSTLTTTMKSTHTSVTTMISTVTASASTRTVTAEPPPSTAEPAAVAGDCPYLSTDVVAELTGQRQGQPTIIDVKPFPVCEFHRSDGDWAATVRIIEAPTPESATAAVNQHVPVGDSQPASQPPGWVGGVMSEGEQTADAEGKSTYAVSKGKFAVVSEENESRSIKARSIAICAIYGTKLETGPAPDYCGSGS</sequence>
<name>A0A7K1FKS8_9ACTN</name>
<evidence type="ECO:0000256" key="1">
    <source>
        <dbReference type="SAM" id="MobiDB-lite"/>
    </source>
</evidence>
<feature type="domain" description="DUF2020" evidence="3">
    <location>
        <begin position="86"/>
        <end position="224"/>
    </location>
</feature>
<dbReference type="PROSITE" id="PS51257">
    <property type="entry name" value="PROKAR_LIPOPROTEIN"/>
    <property type="match status" value="1"/>
</dbReference>
<feature type="compositionally biased region" description="Polar residues" evidence="1">
    <location>
        <begin position="37"/>
        <end position="50"/>
    </location>
</feature>
<evidence type="ECO:0000313" key="5">
    <source>
        <dbReference type="Proteomes" id="UP000460221"/>
    </source>
</evidence>
<proteinExistence type="predicted"/>
<feature type="signal peptide" evidence="2">
    <location>
        <begin position="1"/>
        <end position="34"/>
    </location>
</feature>
<comment type="caution">
    <text evidence="4">The sequence shown here is derived from an EMBL/GenBank/DDBJ whole genome shotgun (WGS) entry which is preliminary data.</text>
</comment>
<feature type="region of interest" description="Disordered" evidence="1">
    <location>
        <begin position="36"/>
        <end position="61"/>
    </location>
</feature>
<dbReference type="RefSeq" id="WP_154768776.1">
    <property type="nucleotide sequence ID" value="NZ_WLYK01000005.1"/>
</dbReference>
<dbReference type="Gene3D" id="3.40.1000.10">
    <property type="entry name" value="Mog1/PsbP, alpha/beta/alpha sandwich"/>
    <property type="match status" value="1"/>
</dbReference>
<dbReference type="InterPro" id="IPR016123">
    <property type="entry name" value="Mog1/PsbP_a/b/a-sand"/>
</dbReference>
<evidence type="ECO:0000256" key="2">
    <source>
        <dbReference type="SAM" id="SignalP"/>
    </source>
</evidence>
<organism evidence="4 5">
    <name type="scientific">Nakamurella alba</name>
    <dbReference type="NCBI Taxonomy" id="2665158"/>
    <lineage>
        <taxon>Bacteria</taxon>
        <taxon>Bacillati</taxon>
        <taxon>Actinomycetota</taxon>
        <taxon>Actinomycetes</taxon>
        <taxon>Nakamurellales</taxon>
        <taxon>Nakamurellaceae</taxon>
        <taxon>Nakamurella</taxon>
    </lineage>
</organism>
<keyword evidence="5" id="KW-1185">Reference proteome</keyword>
<evidence type="ECO:0000259" key="3">
    <source>
        <dbReference type="Pfam" id="PF09449"/>
    </source>
</evidence>
<gene>
    <name evidence="4" type="ORF">GIS00_12460</name>
</gene>
<dbReference type="Proteomes" id="UP000460221">
    <property type="component" value="Unassembled WGS sequence"/>
</dbReference>
<keyword evidence="2" id="KW-0732">Signal</keyword>
<dbReference type="EMBL" id="WLYK01000005">
    <property type="protein sequence ID" value="MTD14752.1"/>
    <property type="molecule type" value="Genomic_DNA"/>
</dbReference>
<accession>A0A7K1FKS8</accession>
<dbReference type="SUPFAM" id="SSF55724">
    <property type="entry name" value="Mog1p/PsbP-like"/>
    <property type="match status" value="1"/>
</dbReference>
<feature type="region of interest" description="Disordered" evidence="1">
    <location>
        <begin position="75"/>
        <end position="94"/>
    </location>
</feature>
<reference evidence="4 5" key="1">
    <citation type="submission" date="2019-11" db="EMBL/GenBank/DDBJ databases">
        <authorList>
            <person name="Jiang L.-Q."/>
        </authorList>
    </citation>
    <scope>NUCLEOTIDE SEQUENCE [LARGE SCALE GENOMIC DNA]</scope>
    <source>
        <strain evidence="4 5">YIM 132087</strain>
    </source>
</reference>
<dbReference type="AlphaFoldDB" id="A0A7K1FKS8"/>
<feature type="compositionally biased region" description="Low complexity" evidence="1">
    <location>
        <begin position="51"/>
        <end position="61"/>
    </location>
</feature>
<dbReference type="Pfam" id="PF09449">
    <property type="entry name" value="DUF2020"/>
    <property type="match status" value="1"/>
</dbReference>
<evidence type="ECO:0000313" key="4">
    <source>
        <dbReference type="EMBL" id="MTD14752.1"/>
    </source>
</evidence>
<dbReference type="InterPro" id="IPR018567">
    <property type="entry name" value="DUF2020"/>
</dbReference>
<protein>
    <submittedName>
        <fullName evidence="4">DUF2020 domain-containing protein</fullName>
    </submittedName>
</protein>
<feature type="chain" id="PRO_5029512565" evidence="2">
    <location>
        <begin position="35"/>
        <end position="241"/>
    </location>
</feature>